<feature type="domain" description="Quercetin 2,3-dioxygenase C-terminal cupin" evidence="1">
    <location>
        <begin position="20"/>
        <end position="102"/>
    </location>
</feature>
<evidence type="ECO:0000259" key="1">
    <source>
        <dbReference type="Pfam" id="PF17954"/>
    </source>
</evidence>
<dbReference type="Gene3D" id="2.60.120.10">
    <property type="entry name" value="Jelly Rolls"/>
    <property type="match status" value="1"/>
</dbReference>
<dbReference type="SUPFAM" id="SSF51182">
    <property type="entry name" value="RmlC-like cupins"/>
    <property type="match status" value="1"/>
</dbReference>
<dbReference type="Pfam" id="PF17954">
    <property type="entry name" value="Pirin_C_2"/>
    <property type="match status" value="1"/>
</dbReference>
<reference evidence="2 3" key="1">
    <citation type="journal article" date="2015" name="Genome Announc.">
        <title>Expanding the biotechnology potential of lactobacilli through comparative genomics of 213 strains and associated genera.</title>
        <authorList>
            <person name="Sun Z."/>
            <person name="Harris H.M."/>
            <person name="McCann A."/>
            <person name="Guo C."/>
            <person name="Argimon S."/>
            <person name="Zhang W."/>
            <person name="Yang X."/>
            <person name="Jeffery I.B."/>
            <person name="Cooney J.C."/>
            <person name="Kagawa T.F."/>
            <person name="Liu W."/>
            <person name="Song Y."/>
            <person name="Salvetti E."/>
            <person name="Wrobel A."/>
            <person name="Rasinkangas P."/>
            <person name="Parkhill J."/>
            <person name="Rea M.C."/>
            <person name="O'Sullivan O."/>
            <person name="Ritari J."/>
            <person name="Douillard F.P."/>
            <person name="Paul Ross R."/>
            <person name="Yang R."/>
            <person name="Briner A.E."/>
            <person name="Felis G.E."/>
            <person name="de Vos W.M."/>
            <person name="Barrangou R."/>
            <person name="Klaenhammer T.R."/>
            <person name="Caufield P.W."/>
            <person name="Cui Y."/>
            <person name="Zhang H."/>
            <person name="O'Toole P.W."/>
        </authorList>
    </citation>
    <scope>NUCLEOTIDE SEQUENCE [LARGE SCALE GENOMIC DNA]</scope>
    <source>
        <strain evidence="2 3">DSM 16634</strain>
    </source>
</reference>
<dbReference type="InterPro" id="IPR041602">
    <property type="entry name" value="Quercetinase_C"/>
</dbReference>
<protein>
    <recommendedName>
        <fullName evidence="1">Quercetin 2,3-dioxygenase C-terminal cupin domain-containing protein</fullName>
    </recommendedName>
</protein>
<evidence type="ECO:0000313" key="2">
    <source>
        <dbReference type="EMBL" id="KRL83399.1"/>
    </source>
</evidence>
<sequence>MLQVQFYPREVKQDGNWNQLAGPENSVSPLTIRQAAYLFDAHFAKETNVTLPQIESFEPWLYVMAGSLEVAGQKLTKGQAVTGTKEELAQLKVEPETSLVLFMADLTADMTYAGKFSGIKRFEYVTKK</sequence>
<dbReference type="AlphaFoldDB" id="A0A0R1TPV8"/>
<dbReference type="InterPro" id="IPR011051">
    <property type="entry name" value="RmlC_Cupin_sf"/>
</dbReference>
<accession>A0A0R1TPV8</accession>
<proteinExistence type="predicted"/>
<dbReference type="eggNOG" id="COG1741">
    <property type="taxonomic scope" value="Bacteria"/>
</dbReference>
<dbReference type="STRING" id="1423724.FC32_GL000649"/>
<comment type="caution">
    <text evidence="2">The sequence shown here is derived from an EMBL/GenBank/DDBJ whole genome shotgun (WGS) entry which is preliminary data.</text>
</comment>
<dbReference type="Proteomes" id="UP000051324">
    <property type="component" value="Unassembled WGS sequence"/>
</dbReference>
<gene>
    <name evidence="2" type="ORF">FC32_GL000649</name>
</gene>
<organism evidence="2 3">
    <name type="scientific">Ligilactobacillus apodemi DSM 16634 = JCM 16172</name>
    <dbReference type="NCBI Taxonomy" id="1423724"/>
    <lineage>
        <taxon>Bacteria</taxon>
        <taxon>Bacillati</taxon>
        <taxon>Bacillota</taxon>
        <taxon>Bacilli</taxon>
        <taxon>Lactobacillales</taxon>
        <taxon>Lactobacillaceae</taxon>
        <taxon>Ligilactobacillus</taxon>
    </lineage>
</organism>
<dbReference type="EMBL" id="AZFT01000053">
    <property type="protein sequence ID" value="KRL83399.1"/>
    <property type="molecule type" value="Genomic_DNA"/>
</dbReference>
<dbReference type="RefSeq" id="WP_056957314.1">
    <property type="nucleotide sequence ID" value="NZ_AZFT01000053.1"/>
</dbReference>
<evidence type="ECO:0000313" key="3">
    <source>
        <dbReference type="Proteomes" id="UP000051324"/>
    </source>
</evidence>
<dbReference type="InterPro" id="IPR014710">
    <property type="entry name" value="RmlC-like_jellyroll"/>
</dbReference>
<dbReference type="PATRIC" id="fig|1423724.4.peg.685"/>
<name>A0A0R1TPV8_9LACO</name>
<keyword evidence="3" id="KW-1185">Reference proteome</keyword>